<name>A0A4Y7SM69_COPMI</name>
<protein>
    <submittedName>
        <fullName evidence="1">Uncharacterized protein</fullName>
    </submittedName>
</protein>
<evidence type="ECO:0000313" key="2">
    <source>
        <dbReference type="Proteomes" id="UP000298030"/>
    </source>
</evidence>
<organism evidence="1 2">
    <name type="scientific">Coprinellus micaceus</name>
    <name type="common">Glistening ink-cap mushroom</name>
    <name type="synonym">Coprinus micaceus</name>
    <dbReference type="NCBI Taxonomy" id="71717"/>
    <lineage>
        <taxon>Eukaryota</taxon>
        <taxon>Fungi</taxon>
        <taxon>Dikarya</taxon>
        <taxon>Basidiomycota</taxon>
        <taxon>Agaricomycotina</taxon>
        <taxon>Agaricomycetes</taxon>
        <taxon>Agaricomycetidae</taxon>
        <taxon>Agaricales</taxon>
        <taxon>Agaricineae</taxon>
        <taxon>Psathyrellaceae</taxon>
        <taxon>Coprinellus</taxon>
    </lineage>
</organism>
<proteinExistence type="predicted"/>
<sequence>MAQIFPCPFTVAGPAHQGLCSPSQNQKASTPLPSLLPLLSSLSAMPILPTNTQHVPVALMARAIFATSPISDLAYLQTKIEMLDKAFTRLLVIITIIQQNWRRKAHRHKISPAHQLHPMSAPIPGLPYTPPASVSSTFVQRESPACLVSNIAIAGSLNHIYTTSPTSPSTRMANTEANHIRRMVRNGERFLRETFQLVDAFLCANRHKLGPTVFGCASRALIECHSCWYNPLLEPQQQHVHSLDASTPLEDRMAQRVALTLQTRTVNPWLYSMVMDFIDLNQDMSYIHQALAAMERDYRLV</sequence>
<gene>
    <name evidence="1" type="ORF">FA13DRAFT_1715902</name>
</gene>
<keyword evidence="2" id="KW-1185">Reference proteome</keyword>
<comment type="caution">
    <text evidence="1">The sequence shown here is derived from an EMBL/GenBank/DDBJ whole genome shotgun (WGS) entry which is preliminary data.</text>
</comment>
<evidence type="ECO:0000313" key="1">
    <source>
        <dbReference type="EMBL" id="TEB22704.1"/>
    </source>
</evidence>
<dbReference type="Proteomes" id="UP000298030">
    <property type="component" value="Unassembled WGS sequence"/>
</dbReference>
<accession>A0A4Y7SM69</accession>
<reference evidence="1 2" key="1">
    <citation type="journal article" date="2019" name="Nat. Ecol. Evol.">
        <title>Megaphylogeny resolves global patterns of mushroom evolution.</title>
        <authorList>
            <person name="Varga T."/>
            <person name="Krizsan K."/>
            <person name="Foldi C."/>
            <person name="Dima B."/>
            <person name="Sanchez-Garcia M."/>
            <person name="Sanchez-Ramirez S."/>
            <person name="Szollosi G.J."/>
            <person name="Szarkandi J.G."/>
            <person name="Papp V."/>
            <person name="Albert L."/>
            <person name="Andreopoulos W."/>
            <person name="Angelini C."/>
            <person name="Antonin V."/>
            <person name="Barry K.W."/>
            <person name="Bougher N.L."/>
            <person name="Buchanan P."/>
            <person name="Buyck B."/>
            <person name="Bense V."/>
            <person name="Catcheside P."/>
            <person name="Chovatia M."/>
            <person name="Cooper J."/>
            <person name="Damon W."/>
            <person name="Desjardin D."/>
            <person name="Finy P."/>
            <person name="Geml J."/>
            <person name="Haridas S."/>
            <person name="Hughes K."/>
            <person name="Justo A."/>
            <person name="Karasinski D."/>
            <person name="Kautmanova I."/>
            <person name="Kiss B."/>
            <person name="Kocsube S."/>
            <person name="Kotiranta H."/>
            <person name="LaButti K.M."/>
            <person name="Lechner B.E."/>
            <person name="Liimatainen K."/>
            <person name="Lipzen A."/>
            <person name="Lukacs Z."/>
            <person name="Mihaltcheva S."/>
            <person name="Morgado L.N."/>
            <person name="Niskanen T."/>
            <person name="Noordeloos M.E."/>
            <person name="Ohm R.A."/>
            <person name="Ortiz-Santana B."/>
            <person name="Ovrebo C."/>
            <person name="Racz N."/>
            <person name="Riley R."/>
            <person name="Savchenko A."/>
            <person name="Shiryaev A."/>
            <person name="Soop K."/>
            <person name="Spirin V."/>
            <person name="Szebenyi C."/>
            <person name="Tomsovsky M."/>
            <person name="Tulloss R.E."/>
            <person name="Uehling J."/>
            <person name="Grigoriev I.V."/>
            <person name="Vagvolgyi C."/>
            <person name="Papp T."/>
            <person name="Martin F.M."/>
            <person name="Miettinen O."/>
            <person name="Hibbett D.S."/>
            <person name="Nagy L.G."/>
        </authorList>
    </citation>
    <scope>NUCLEOTIDE SEQUENCE [LARGE SCALE GENOMIC DNA]</scope>
    <source>
        <strain evidence="1 2">FP101781</strain>
    </source>
</reference>
<dbReference type="EMBL" id="QPFP01000087">
    <property type="protein sequence ID" value="TEB22704.1"/>
    <property type="molecule type" value="Genomic_DNA"/>
</dbReference>
<dbReference type="AlphaFoldDB" id="A0A4Y7SM69"/>